<organism evidence="1 2">
    <name type="scientific">Diaporthe australafricana</name>
    <dbReference type="NCBI Taxonomy" id="127596"/>
    <lineage>
        <taxon>Eukaryota</taxon>
        <taxon>Fungi</taxon>
        <taxon>Dikarya</taxon>
        <taxon>Ascomycota</taxon>
        <taxon>Pezizomycotina</taxon>
        <taxon>Sordariomycetes</taxon>
        <taxon>Sordariomycetidae</taxon>
        <taxon>Diaporthales</taxon>
        <taxon>Diaporthaceae</taxon>
        <taxon>Diaporthe</taxon>
    </lineage>
</organism>
<dbReference type="SUPFAM" id="SSF52047">
    <property type="entry name" value="RNI-like"/>
    <property type="match status" value="1"/>
</dbReference>
<dbReference type="Proteomes" id="UP001583177">
    <property type="component" value="Unassembled WGS sequence"/>
</dbReference>
<proteinExistence type="predicted"/>
<sequence length="332" mass="37407">MKAAPELQSLSLRRFVDSHTYGTHTSLASIHPAHYVGLPENKITKLDLQQSWFRFQSLKQLLSNFPNLRQFRLTGLSFVPWDVPDDITVRAADSHEVAILLEPLRSQLEVLELNFHSFPRPILSLTAFTALKTIRLGQSCLGMPPEPDYASLLQGFTFQEILGSNFEEILDLLEARRADTNDLLVKALPRLLESLQIDGFADYFEESVVEFARRASLKEYPHLKHVRLVSDNMSFMGEEELERDIEPYHGIQSLGPPSSRNHAEVRRAIINTEVDLEARNYFLKAGVKFETLELGWPGLGTGNFIRVYPQASIGDCDNPNCGGQALEKGGSQ</sequence>
<evidence type="ECO:0008006" key="3">
    <source>
        <dbReference type="Google" id="ProtNLM"/>
    </source>
</evidence>
<comment type="caution">
    <text evidence="1">The sequence shown here is derived from an EMBL/GenBank/DDBJ whole genome shotgun (WGS) entry which is preliminary data.</text>
</comment>
<accession>A0ABR3WEP8</accession>
<evidence type="ECO:0000313" key="2">
    <source>
        <dbReference type="Proteomes" id="UP001583177"/>
    </source>
</evidence>
<protein>
    <recommendedName>
        <fullName evidence="3">F-box domain-containing protein</fullName>
    </recommendedName>
</protein>
<name>A0ABR3WEP8_9PEZI</name>
<keyword evidence="2" id="KW-1185">Reference proteome</keyword>
<gene>
    <name evidence="1" type="ORF">Daus18300_009248</name>
</gene>
<evidence type="ECO:0000313" key="1">
    <source>
        <dbReference type="EMBL" id="KAL1860335.1"/>
    </source>
</evidence>
<reference evidence="1 2" key="1">
    <citation type="journal article" date="2024" name="IMA Fungus">
        <title>IMA Genome - F19 : A genome assembly and annotation guide to empower mycologists, including annotated draft genome sequences of Ceratocystis pirilliformis, Diaporthe australafricana, Fusarium ophioides, Paecilomyces lecythidis, and Sporothrix stenoceras.</title>
        <authorList>
            <person name="Aylward J."/>
            <person name="Wilson A.M."/>
            <person name="Visagie C.M."/>
            <person name="Spraker J."/>
            <person name="Barnes I."/>
            <person name="Buitendag C."/>
            <person name="Ceriani C."/>
            <person name="Del Mar Angel L."/>
            <person name="du Plessis D."/>
            <person name="Fuchs T."/>
            <person name="Gasser K."/>
            <person name="Kramer D."/>
            <person name="Li W."/>
            <person name="Munsamy K."/>
            <person name="Piso A."/>
            <person name="Price J.L."/>
            <person name="Sonnekus B."/>
            <person name="Thomas C."/>
            <person name="van der Nest A."/>
            <person name="van Dijk A."/>
            <person name="van Heerden A."/>
            <person name="van Vuuren N."/>
            <person name="Yilmaz N."/>
            <person name="Duong T.A."/>
            <person name="van der Merwe N.A."/>
            <person name="Wingfield M.J."/>
            <person name="Wingfield B.D."/>
        </authorList>
    </citation>
    <scope>NUCLEOTIDE SEQUENCE [LARGE SCALE GENOMIC DNA]</scope>
    <source>
        <strain evidence="1 2">CMW 18300</strain>
    </source>
</reference>
<dbReference type="EMBL" id="JAWRVE010000093">
    <property type="protein sequence ID" value="KAL1860335.1"/>
    <property type="molecule type" value="Genomic_DNA"/>
</dbReference>